<organism evidence="2 3">
    <name type="scientific">Nitzschia inconspicua</name>
    <dbReference type="NCBI Taxonomy" id="303405"/>
    <lineage>
        <taxon>Eukaryota</taxon>
        <taxon>Sar</taxon>
        <taxon>Stramenopiles</taxon>
        <taxon>Ochrophyta</taxon>
        <taxon>Bacillariophyta</taxon>
        <taxon>Bacillariophyceae</taxon>
        <taxon>Bacillariophycidae</taxon>
        <taxon>Bacillariales</taxon>
        <taxon>Bacillariaceae</taxon>
        <taxon>Nitzschia</taxon>
    </lineage>
</organism>
<feature type="transmembrane region" description="Helical" evidence="1">
    <location>
        <begin position="20"/>
        <end position="37"/>
    </location>
</feature>
<dbReference type="OrthoDB" id="46983at2759"/>
<evidence type="ECO:0000313" key="2">
    <source>
        <dbReference type="EMBL" id="KAG7373346.1"/>
    </source>
</evidence>
<dbReference type="EMBL" id="JAGRRH010000002">
    <property type="protein sequence ID" value="KAG7373346.1"/>
    <property type="molecule type" value="Genomic_DNA"/>
</dbReference>
<feature type="transmembrane region" description="Helical" evidence="1">
    <location>
        <begin position="104"/>
        <end position="124"/>
    </location>
</feature>
<evidence type="ECO:0000313" key="3">
    <source>
        <dbReference type="Proteomes" id="UP000693970"/>
    </source>
</evidence>
<reference evidence="2" key="1">
    <citation type="journal article" date="2021" name="Sci. Rep.">
        <title>Diploid genomic architecture of Nitzschia inconspicua, an elite biomass production diatom.</title>
        <authorList>
            <person name="Oliver A."/>
            <person name="Podell S."/>
            <person name="Pinowska A."/>
            <person name="Traller J.C."/>
            <person name="Smith S.R."/>
            <person name="McClure R."/>
            <person name="Beliaev A."/>
            <person name="Bohutskyi P."/>
            <person name="Hill E.A."/>
            <person name="Rabines A."/>
            <person name="Zheng H."/>
            <person name="Allen L.Z."/>
            <person name="Kuo A."/>
            <person name="Grigoriev I.V."/>
            <person name="Allen A.E."/>
            <person name="Hazlebeck D."/>
            <person name="Allen E.E."/>
        </authorList>
    </citation>
    <scope>NUCLEOTIDE SEQUENCE</scope>
    <source>
        <strain evidence="2">Hildebrandi</strain>
    </source>
</reference>
<accession>A0A9K3Q7A8</accession>
<dbReference type="Proteomes" id="UP000693970">
    <property type="component" value="Unassembled WGS sequence"/>
</dbReference>
<proteinExistence type="predicted"/>
<keyword evidence="3" id="KW-1185">Reference proteome</keyword>
<feature type="transmembrane region" description="Helical" evidence="1">
    <location>
        <begin position="173"/>
        <end position="192"/>
    </location>
</feature>
<reference evidence="2" key="2">
    <citation type="submission" date="2021-04" db="EMBL/GenBank/DDBJ databases">
        <authorList>
            <person name="Podell S."/>
        </authorList>
    </citation>
    <scope>NUCLEOTIDE SEQUENCE</scope>
    <source>
        <strain evidence="2">Hildebrandi</strain>
    </source>
</reference>
<feature type="transmembrane region" description="Helical" evidence="1">
    <location>
        <begin position="57"/>
        <end position="84"/>
    </location>
</feature>
<dbReference type="PANTHER" id="PTHR40535:SF1">
    <property type="entry name" value="CHROMOSOME UNDETERMINED SCAFFOLD_9, WHOLE GENOME SHOTGUN SEQUENCE"/>
    <property type="match status" value="1"/>
</dbReference>
<dbReference type="AlphaFoldDB" id="A0A9K3Q7A8"/>
<keyword evidence="1" id="KW-0812">Transmembrane</keyword>
<feature type="transmembrane region" description="Helical" evidence="1">
    <location>
        <begin position="413"/>
        <end position="433"/>
    </location>
</feature>
<dbReference type="PANTHER" id="PTHR40535">
    <property type="entry name" value="CHROMOSOME UNDETERMINED SCAFFOLD_9, WHOLE GENOME SHOTGUN SEQUENCE"/>
    <property type="match status" value="1"/>
</dbReference>
<keyword evidence="1" id="KW-0472">Membrane</keyword>
<gene>
    <name evidence="2" type="ORF">IV203_034070</name>
</gene>
<sequence>MDFQQAIAVSPTTPSCDFEVSVAITCIISWLIPRSYFTLEKQLMMGISVFPGNREAILLATVVGAISAMCVMSILYVLSAVTISSVTKNLDRRADAIVTGMGRTVSAVLFLFVSIEIPLWLEVFNDVPRNSHYHKRRVTRSTLELRHRVCWSVLNHFFAVYFILLLYFCNASILTIIRSTIVGLICGMLIVISMHLGRKISRKRFKQRQKIAVAGSVLVSTGSALAFTYGTLYVADIWLKGSADSVGAYGLVAFFAWLGICFLVNFFYYWSMQLQKSIQEKEAKNDNEHSIFIINGILASDGFSITSDEELSDEEDATSETVELALKLLKRSRSLMTATTTNMDSISTETSPTEKEDDYDTNFSLAATIESMEENSYTWRRWRTADNSKIDQLVPTEPPPSSSVEKMESCLKWTFWTAISAFHLYLLIINIGATIQQNVVRAALPGTFEFLYAPGFVSGPVCAWDKANSDATIQTFDSIEDAHHANFTVIHCGACGACSNWNDLSLQWTTRSFLAEEAQNCIKKSLFSGTEEDIQACNQNDIGFSEECASCWTQDELCAKKNCVFIYLQSFIFNQVSNFNVELGDITTAACDEALCGPVFVPCSGATRRRMNIISDIPRTQDQQCNVAEGNWSEIFNHP</sequence>
<evidence type="ECO:0008006" key="4">
    <source>
        <dbReference type="Google" id="ProtNLM"/>
    </source>
</evidence>
<keyword evidence="1" id="KW-1133">Transmembrane helix</keyword>
<feature type="transmembrane region" description="Helical" evidence="1">
    <location>
        <begin position="213"/>
        <end position="235"/>
    </location>
</feature>
<comment type="caution">
    <text evidence="2">The sequence shown here is derived from an EMBL/GenBank/DDBJ whole genome shotgun (WGS) entry which is preliminary data.</text>
</comment>
<feature type="transmembrane region" description="Helical" evidence="1">
    <location>
        <begin position="247"/>
        <end position="270"/>
    </location>
</feature>
<name>A0A9K3Q7A8_9STRA</name>
<evidence type="ECO:0000256" key="1">
    <source>
        <dbReference type="SAM" id="Phobius"/>
    </source>
</evidence>
<feature type="transmembrane region" description="Helical" evidence="1">
    <location>
        <begin position="145"/>
        <end position="167"/>
    </location>
</feature>
<protein>
    <recommendedName>
        <fullName evidence="4">Transmembrane protein</fullName>
    </recommendedName>
</protein>